<dbReference type="AlphaFoldDB" id="A0A1G4JRD0"/>
<evidence type="ECO:0000313" key="1">
    <source>
        <dbReference type="EMBL" id="SCU93389.1"/>
    </source>
</evidence>
<accession>A0A1G4JRD0</accession>
<proteinExistence type="predicted"/>
<evidence type="ECO:0000313" key="2">
    <source>
        <dbReference type="Proteomes" id="UP000190274"/>
    </source>
</evidence>
<name>A0A1G4JRD0_9SACH</name>
<protein>
    <submittedName>
        <fullName evidence="1">LADA_0G02828g1_1</fullName>
    </submittedName>
</protein>
<dbReference type="Proteomes" id="UP000190274">
    <property type="component" value="Chromosome G"/>
</dbReference>
<organism evidence="1 2">
    <name type="scientific">Lachancea dasiensis</name>
    <dbReference type="NCBI Taxonomy" id="1072105"/>
    <lineage>
        <taxon>Eukaryota</taxon>
        <taxon>Fungi</taxon>
        <taxon>Dikarya</taxon>
        <taxon>Ascomycota</taxon>
        <taxon>Saccharomycotina</taxon>
        <taxon>Saccharomycetes</taxon>
        <taxon>Saccharomycetales</taxon>
        <taxon>Saccharomycetaceae</taxon>
        <taxon>Lachancea</taxon>
    </lineage>
</organism>
<gene>
    <name evidence="1" type="ORF">LADA_0G02828G</name>
</gene>
<dbReference type="EMBL" id="LT598457">
    <property type="protein sequence ID" value="SCU93389.1"/>
    <property type="molecule type" value="Genomic_DNA"/>
</dbReference>
<sequence>MRQAAVNWMRGNKLGAITPDEKKTVRLNSVPRLAVTWVGGYNNGDNINNDNKEDVESSVECTMYRALSGCTLLFQTRSHSATYIAIDAPGDATRSAESPVCAVATRIAVRSQARQSQRSQCWKAGIIRQGTRPMLLSSARRTDLFQACCD</sequence>
<keyword evidence="2" id="KW-1185">Reference proteome</keyword>
<reference evidence="2" key="1">
    <citation type="submission" date="2016-03" db="EMBL/GenBank/DDBJ databases">
        <authorList>
            <person name="Devillers H."/>
        </authorList>
    </citation>
    <scope>NUCLEOTIDE SEQUENCE [LARGE SCALE GENOMIC DNA]</scope>
</reference>